<keyword evidence="1" id="KW-1133">Transmembrane helix</keyword>
<evidence type="ECO:0000256" key="1">
    <source>
        <dbReference type="SAM" id="Phobius"/>
    </source>
</evidence>
<keyword evidence="1" id="KW-0472">Membrane</keyword>
<keyword evidence="1" id="KW-0812">Transmembrane</keyword>
<evidence type="ECO:0000313" key="2">
    <source>
        <dbReference type="EMBL" id="CAK6432880.1"/>
    </source>
</evidence>
<proteinExistence type="predicted"/>
<accession>A0ABN9Z7V8</accession>
<gene>
    <name evidence="2" type="ORF">MPIPNATIZW_LOCUS1186</name>
</gene>
<evidence type="ECO:0000313" key="3">
    <source>
        <dbReference type="Proteomes" id="UP001314169"/>
    </source>
</evidence>
<name>A0ABN9Z7V8_PIPNA</name>
<protein>
    <submittedName>
        <fullName evidence="2">Uncharacterized protein</fullName>
    </submittedName>
</protein>
<organism evidence="2 3">
    <name type="scientific">Pipistrellus nathusii</name>
    <name type="common">Nathusius' pipistrelle</name>
    <dbReference type="NCBI Taxonomy" id="59473"/>
    <lineage>
        <taxon>Eukaryota</taxon>
        <taxon>Metazoa</taxon>
        <taxon>Chordata</taxon>
        <taxon>Craniata</taxon>
        <taxon>Vertebrata</taxon>
        <taxon>Euteleostomi</taxon>
        <taxon>Mammalia</taxon>
        <taxon>Eutheria</taxon>
        <taxon>Laurasiatheria</taxon>
        <taxon>Chiroptera</taxon>
        <taxon>Yangochiroptera</taxon>
        <taxon>Vespertilionidae</taxon>
        <taxon>Pipistrellus</taxon>
    </lineage>
</organism>
<dbReference type="Proteomes" id="UP001314169">
    <property type="component" value="Chromosome 1"/>
</dbReference>
<sequence>MELSDWVGLGAVYINACNFHNKQVHKELYSVQVITEPQSSRNFLLDIKKKFLLVKFLFFEAPCYLKNLCKIFVKFCFTRFYLKLFFARLLYFCMNVFFIGIT</sequence>
<reference evidence="2" key="1">
    <citation type="submission" date="2023-12" db="EMBL/GenBank/DDBJ databases">
        <authorList>
            <person name="Brown T."/>
        </authorList>
    </citation>
    <scope>NUCLEOTIDE SEQUENCE</scope>
</reference>
<feature type="transmembrane region" description="Helical" evidence="1">
    <location>
        <begin position="80"/>
        <end position="101"/>
    </location>
</feature>
<keyword evidence="3" id="KW-1185">Reference proteome</keyword>
<dbReference type="EMBL" id="OY882858">
    <property type="protein sequence ID" value="CAK6432880.1"/>
    <property type="molecule type" value="Genomic_DNA"/>
</dbReference>